<dbReference type="EMBL" id="CM055099">
    <property type="protein sequence ID" value="KAJ7548107.1"/>
    <property type="molecule type" value="Genomic_DNA"/>
</dbReference>
<organism evidence="1 2">
    <name type="scientific">Diphasiastrum complanatum</name>
    <name type="common">Issler's clubmoss</name>
    <name type="synonym">Lycopodium complanatum</name>
    <dbReference type="NCBI Taxonomy" id="34168"/>
    <lineage>
        <taxon>Eukaryota</taxon>
        <taxon>Viridiplantae</taxon>
        <taxon>Streptophyta</taxon>
        <taxon>Embryophyta</taxon>
        <taxon>Tracheophyta</taxon>
        <taxon>Lycopodiopsida</taxon>
        <taxon>Lycopodiales</taxon>
        <taxon>Lycopodiaceae</taxon>
        <taxon>Lycopodioideae</taxon>
        <taxon>Diphasiastrum</taxon>
    </lineage>
</organism>
<proteinExistence type="predicted"/>
<name>A0ACC2D1K5_DIPCM</name>
<keyword evidence="2" id="KW-1185">Reference proteome</keyword>
<gene>
    <name evidence="1" type="ORF">O6H91_08G117500</name>
</gene>
<dbReference type="Proteomes" id="UP001162992">
    <property type="component" value="Chromosome 8"/>
</dbReference>
<protein>
    <submittedName>
        <fullName evidence="1">Uncharacterized protein</fullName>
    </submittedName>
</protein>
<accession>A0ACC2D1K5</accession>
<evidence type="ECO:0000313" key="1">
    <source>
        <dbReference type="EMBL" id="KAJ7548107.1"/>
    </source>
</evidence>
<evidence type="ECO:0000313" key="2">
    <source>
        <dbReference type="Proteomes" id="UP001162992"/>
    </source>
</evidence>
<reference evidence="2" key="1">
    <citation type="journal article" date="2024" name="Proc. Natl. Acad. Sci. U.S.A.">
        <title>Extraordinary preservation of gene collinearity over three hundred million years revealed in homosporous lycophytes.</title>
        <authorList>
            <person name="Li C."/>
            <person name="Wickell D."/>
            <person name="Kuo L.Y."/>
            <person name="Chen X."/>
            <person name="Nie B."/>
            <person name="Liao X."/>
            <person name="Peng D."/>
            <person name="Ji J."/>
            <person name="Jenkins J."/>
            <person name="Williams M."/>
            <person name="Shu S."/>
            <person name="Plott C."/>
            <person name="Barry K."/>
            <person name="Rajasekar S."/>
            <person name="Grimwood J."/>
            <person name="Han X."/>
            <person name="Sun S."/>
            <person name="Hou Z."/>
            <person name="He W."/>
            <person name="Dai G."/>
            <person name="Sun C."/>
            <person name="Schmutz J."/>
            <person name="Leebens-Mack J.H."/>
            <person name="Li F.W."/>
            <person name="Wang L."/>
        </authorList>
    </citation>
    <scope>NUCLEOTIDE SEQUENCE [LARGE SCALE GENOMIC DNA]</scope>
    <source>
        <strain evidence="2">cv. PW_Plant_1</strain>
    </source>
</reference>
<comment type="caution">
    <text evidence="1">The sequence shown here is derived from an EMBL/GenBank/DDBJ whole genome shotgun (WGS) entry which is preliminary data.</text>
</comment>
<sequence length="253" mass="27955">MPRVQRLYEACKVSFLPSGGVPSPEAVELVKSALDDITSFDVGLQDSSIQNELAVGRVWSKRCGGHRSSTVSGWAPPITYLHLYECENFLSMGIFCLPAGAAIPLHNHPGMTVFSKLLYGSMHVRSFNWIHPSDKELIAGPSEARLAKLVEDHVITVPCETEILYPTSGNIHSFKAVTSCAVLDVLAPPYSTKDGRRCTYYKESRFSGAIHEMVEYAELDLDGESSYSSLQEFQPPKNFIVKEGIYKGPKVRP</sequence>